<dbReference type="PANTHER" id="PTHR23221">
    <property type="entry name" value="GLYCOSYLPHOSPHATIDYLINOSITOL PHOSPHOLIPASE D"/>
    <property type="match status" value="1"/>
</dbReference>
<keyword evidence="2" id="KW-0677">Repeat</keyword>
<dbReference type="Pfam" id="PF01839">
    <property type="entry name" value="FG-GAP"/>
    <property type="match status" value="4"/>
</dbReference>
<dbReference type="PRINTS" id="PR01185">
    <property type="entry name" value="INTEGRINA"/>
</dbReference>
<dbReference type="GO" id="GO:0007229">
    <property type="term" value="P:integrin-mediated signaling pathway"/>
    <property type="evidence" value="ECO:0007669"/>
    <property type="project" value="UniProtKB-KW"/>
</dbReference>
<dbReference type="SUPFAM" id="SSF69318">
    <property type="entry name" value="Integrin alpha N-terminal domain"/>
    <property type="match status" value="1"/>
</dbReference>
<dbReference type="SMART" id="SM00191">
    <property type="entry name" value="Int_alpha"/>
    <property type="match status" value="4"/>
</dbReference>
<evidence type="ECO:0000313" key="6">
    <source>
        <dbReference type="Proteomes" id="UP001595533"/>
    </source>
</evidence>
<dbReference type="InterPro" id="IPR013519">
    <property type="entry name" value="Int_alpha_beta-p"/>
</dbReference>
<protein>
    <submittedName>
        <fullName evidence="5">Integrin alpha</fullName>
    </submittedName>
</protein>
<dbReference type="InterPro" id="IPR028994">
    <property type="entry name" value="Integrin_alpha_N"/>
</dbReference>
<proteinExistence type="predicted"/>
<keyword evidence="1" id="KW-0732">Signal</keyword>
<keyword evidence="4" id="KW-0325">Glycoprotein</keyword>
<gene>
    <name evidence="5" type="ORF">ACFODZ_07360</name>
</gene>
<organism evidence="5 6">
    <name type="scientific">Marinicella sediminis</name>
    <dbReference type="NCBI Taxonomy" id="1792834"/>
    <lineage>
        <taxon>Bacteria</taxon>
        <taxon>Pseudomonadati</taxon>
        <taxon>Pseudomonadota</taxon>
        <taxon>Gammaproteobacteria</taxon>
        <taxon>Lysobacterales</taxon>
        <taxon>Marinicellaceae</taxon>
        <taxon>Marinicella</taxon>
    </lineage>
</organism>
<evidence type="ECO:0000256" key="2">
    <source>
        <dbReference type="ARBA" id="ARBA00022737"/>
    </source>
</evidence>
<dbReference type="InterPro" id="IPR000413">
    <property type="entry name" value="Integrin_alpha"/>
</dbReference>
<dbReference type="Proteomes" id="UP001595533">
    <property type="component" value="Unassembled WGS sequence"/>
</dbReference>
<dbReference type="EMBL" id="JBHRTS010000003">
    <property type="protein sequence ID" value="MFC3194055.1"/>
    <property type="molecule type" value="Genomic_DNA"/>
</dbReference>
<keyword evidence="6" id="KW-1185">Reference proteome</keyword>
<dbReference type="PROSITE" id="PS51470">
    <property type="entry name" value="FG_GAP"/>
    <property type="match status" value="3"/>
</dbReference>
<keyword evidence="3" id="KW-0378">Hydrolase</keyword>
<dbReference type="InterPro" id="IPR013517">
    <property type="entry name" value="FG-GAP"/>
</dbReference>
<dbReference type="Gene3D" id="2.130.10.130">
    <property type="entry name" value="Integrin alpha, N-terminal"/>
    <property type="match status" value="2"/>
</dbReference>
<evidence type="ECO:0000256" key="3">
    <source>
        <dbReference type="ARBA" id="ARBA00022801"/>
    </source>
</evidence>
<evidence type="ECO:0000256" key="1">
    <source>
        <dbReference type="ARBA" id="ARBA00022729"/>
    </source>
</evidence>
<accession>A0ABV7J7J3</accession>
<dbReference type="RefSeq" id="WP_077412078.1">
    <property type="nucleotide sequence ID" value="NZ_JBHRTS010000003.1"/>
</dbReference>
<reference evidence="6" key="1">
    <citation type="journal article" date="2019" name="Int. J. Syst. Evol. Microbiol.">
        <title>The Global Catalogue of Microorganisms (GCM) 10K type strain sequencing project: providing services to taxonomists for standard genome sequencing and annotation.</title>
        <authorList>
            <consortium name="The Broad Institute Genomics Platform"/>
            <consortium name="The Broad Institute Genome Sequencing Center for Infectious Disease"/>
            <person name="Wu L."/>
            <person name="Ma J."/>
        </authorList>
    </citation>
    <scope>NUCLEOTIDE SEQUENCE [LARGE SCALE GENOMIC DNA]</scope>
    <source>
        <strain evidence="6">KCTC 42953</strain>
    </source>
</reference>
<sequence>MNPANLDGSNGIVIQGENPGDLFGSVSGAGDFNGDGIGDLLVGAGVARKTYVIYGTENSLPHPLLVSEMDATQGFIIDGTAYSRRVGTSVRFAGDLNGDGISDVVIGAPEFNTQRGFAFVVFGSNSFTLGSIDLTTLNGENGFYIPGGFAGGNIGASLNNAGDFNGDGIDDLIIGGPNSTLPSGANRTGAAFVIFGKTDGFPGGISLHDMSSDTGFIMSGTEDGDWLGGSVSFAGDFNKDGIDDIIIGASGANDNFGFAYIIFGSQSEFPPIFYVNSLDQNTGE</sequence>
<keyword evidence="5" id="KW-0401">Integrin</keyword>
<dbReference type="PANTHER" id="PTHR23221:SF7">
    <property type="entry name" value="PHOSPHATIDYLINOSITOL-GLYCAN-SPECIFIC PHOSPHOLIPASE D"/>
    <property type="match status" value="1"/>
</dbReference>
<evidence type="ECO:0000313" key="5">
    <source>
        <dbReference type="EMBL" id="MFC3194055.1"/>
    </source>
</evidence>
<name>A0ABV7J7J3_9GAMM</name>
<evidence type="ECO:0000256" key="4">
    <source>
        <dbReference type="ARBA" id="ARBA00023180"/>
    </source>
</evidence>
<comment type="caution">
    <text evidence="5">The sequence shown here is derived from an EMBL/GenBank/DDBJ whole genome shotgun (WGS) entry which is preliminary data.</text>
</comment>